<evidence type="ECO:0000313" key="2">
    <source>
        <dbReference type="Proteomes" id="UP001432180"/>
    </source>
</evidence>
<name>A0ABZ0S3M8_9GAMM</name>
<evidence type="ECO:0000313" key="1">
    <source>
        <dbReference type="EMBL" id="WPL15698.1"/>
    </source>
</evidence>
<sequence length="56" mass="6137">MGFQGDGSLRGKATVRSPLEIDPALNLTRWILANRKAEHDIDVSRLGLAKKRGHLG</sequence>
<protein>
    <submittedName>
        <fullName evidence="1">Uncharacterized protein</fullName>
    </submittedName>
</protein>
<organism evidence="1 2">
    <name type="scientific">Thiorhodovibrio winogradskyi</name>
    <dbReference type="NCBI Taxonomy" id="77007"/>
    <lineage>
        <taxon>Bacteria</taxon>
        <taxon>Pseudomonadati</taxon>
        <taxon>Pseudomonadota</taxon>
        <taxon>Gammaproteobacteria</taxon>
        <taxon>Chromatiales</taxon>
        <taxon>Chromatiaceae</taxon>
        <taxon>Thiorhodovibrio</taxon>
    </lineage>
</organism>
<accession>A0ABZ0S3M8</accession>
<reference evidence="1 2" key="1">
    <citation type="journal article" date="2023" name="Microorganisms">
        <title>Thiorhodovibrio frisius and Trv. litoralis spp. nov., Two Novel Members from a Clade of Fastidious Purple Sulfur Bacteria That Exhibit Unique Red-Shifted Light-Harvesting Capabilities.</title>
        <authorList>
            <person name="Methner A."/>
            <person name="Kuzyk S.B."/>
            <person name="Petersen J."/>
            <person name="Bauer S."/>
            <person name="Brinkmann H."/>
            <person name="Sichau K."/>
            <person name="Wanner G."/>
            <person name="Wolf J."/>
            <person name="Neumann-Schaal M."/>
            <person name="Henke P."/>
            <person name="Tank M."/>
            <person name="Sproer C."/>
            <person name="Bunk B."/>
            <person name="Overmann J."/>
        </authorList>
    </citation>
    <scope>NUCLEOTIDE SEQUENCE [LARGE SCALE GENOMIC DNA]</scope>
    <source>
        <strain evidence="1 2">DSM 6702</strain>
    </source>
</reference>
<dbReference type="EMBL" id="CP121472">
    <property type="protein sequence ID" value="WPL15698.1"/>
    <property type="molecule type" value="Genomic_DNA"/>
</dbReference>
<keyword evidence="2" id="KW-1185">Reference proteome</keyword>
<dbReference type="Proteomes" id="UP001432180">
    <property type="component" value="Chromosome"/>
</dbReference>
<gene>
    <name evidence="1" type="ORF">Thiowin_00612</name>
</gene>
<proteinExistence type="predicted"/>